<gene>
    <name evidence="3" type="ORF">FB45DRAFT_874713</name>
    <name evidence="2" type="ORF">FB45DRAFT_874817</name>
</gene>
<evidence type="ECO:0000313" key="4">
    <source>
        <dbReference type="Proteomes" id="UP001221142"/>
    </source>
</evidence>
<evidence type="ECO:0000313" key="2">
    <source>
        <dbReference type="EMBL" id="KAJ7612599.1"/>
    </source>
</evidence>
<evidence type="ECO:0000313" key="3">
    <source>
        <dbReference type="EMBL" id="KAJ7613190.1"/>
    </source>
</evidence>
<dbReference type="EMBL" id="JARKIF010000029">
    <property type="protein sequence ID" value="KAJ7613190.1"/>
    <property type="molecule type" value="Genomic_DNA"/>
</dbReference>
<comment type="caution">
    <text evidence="2">The sequence shown here is derived from an EMBL/GenBank/DDBJ whole genome shotgun (WGS) entry which is preliminary data.</text>
</comment>
<accession>A0AAD7FDH9</accession>
<evidence type="ECO:0000256" key="1">
    <source>
        <dbReference type="SAM" id="MobiDB-lite"/>
    </source>
</evidence>
<keyword evidence="4" id="KW-1185">Reference proteome</keyword>
<name>A0AAD7FDH9_9AGAR</name>
<organism evidence="2 4">
    <name type="scientific">Roridomyces roridus</name>
    <dbReference type="NCBI Taxonomy" id="1738132"/>
    <lineage>
        <taxon>Eukaryota</taxon>
        <taxon>Fungi</taxon>
        <taxon>Dikarya</taxon>
        <taxon>Basidiomycota</taxon>
        <taxon>Agaricomycotina</taxon>
        <taxon>Agaricomycetes</taxon>
        <taxon>Agaricomycetidae</taxon>
        <taxon>Agaricales</taxon>
        <taxon>Marasmiineae</taxon>
        <taxon>Mycenaceae</taxon>
        <taxon>Roridomyces</taxon>
    </lineage>
</organism>
<feature type="region of interest" description="Disordered" evidence="1">
    <location>
        <begin position="83"/>
        <end position="136"/>
    </location>
</feature>
<dbReference type="Proteomes" id="UP001221142">
    <property type="component" value="Unassembled WGS sequence"/>
</dbReference>
<protein>
    <submittedName>
        <fullName evidence="2">Uncharacterized protein</fullName>
    </submittedName>
</protein>
<proteinExistence type="predicted"/>
<dbReference type="EMBL" id="JARKIF010000030">
    <property type="protein sequence ID" value="KAJ7612599.1"/>
    <property type="molecule type" value="Genomic_DNA"/>
</dbReference>
<sequence length="157" mass="16837">MPSFSVMAAHHQCSLCRLLFWHDKTSFVFLVEGFQDEEIILVNPGPSASFVQKVSSSNSLPSRPAGLSHLSLVGVSGATATSRKAANPVIEQGSSTPPQKSVPPPYAQEDRTYPPGPPEPAGTRAFIEPVDDEEDDEELLLGTQVILPQSLQPWSGA</sequence>
<dbReference type="AlphaFoldDB" id="A0AAD7FDH9"/>
<reference evidence="2" key="1">
    <citation type="submission" date="2023-03" db="EMBL/GenBank/DDBJ databases">
        <title>Massive genome expansion in bonnet fungi (Mycena s.s.) driven by repeated elements and novel gene families across ecological guilds.</title>
        <authorList>
            <consortium name="Lawrence Berkeley National Laboratory"/>
            <person name="Harder C.B."/>
            <person name="Miyauchi S."/>
            <person name="Viragh M."/>
            <person name="Kuo A."/>
            <person name="Thoen E."/>
            <person name="Andreopoulos B."/>
            <person name="Lu D."/>
            <person name="Skrede I."/>
            <person name="Drula E."/>
            <person name="Henrissat B."/>
            <person name="Morin E."/>
            <person name="Kohler A."/>
            <person name="Barry K."/>
            <person name="LaButti K."/>
            <person name="Morin E."/>
            <person name="Salamov A."/>
            <person name="Lipzen A."/>
            <person name="Mereny Z."/>
            <person name="Hegedus B."/>
            <person name="Baldrian P."/>
            <person name="Stursova M."/>
            <person name="Weitz H."/>
            <person name="Taylor A."/>
            <person name="Grigoriev I.V."/>
            <person name="Nagy L.G."/>
            <person name="Martin F."/>
            <person name="Kauserud H."/>
        </authorList>
    </citation>
    <scope>NUCLEOTIDE SEQUENCE</scope>
    <source>
        <strain evidence="2">9284</strain>
    </source>
</reference>